<feature type="region of interest" description="Disordered" evidence="1">
    <location>
        <begin position="1"/>
        <end position="48"/>
    </location>
</feature>
<reference evidence="3" key="2">
    <citation type="journal article" date="2018" name="BMC Genomics">
        <title>Genomic insights into host adaptation between the wheat stripe rust pathogen (Puccinia striiformis f. sp. tritici) and the barley stripe rust pathogen (Puccinia striiformis f. sp. hordei).</title>
        <authorList>
            <person name="Xia C."/>
            <person name="Wang M."/>
            <person name="Yin C."/>
            <person name="Cornejo O.E."/>
            <person name="Hulbert S.H."/>
            <person name="Chen X."/>
        </authorList>
    </citation>
    <scope>NUCLEOTIDE SEQUENCE [LARGE SCALE GENOMIC DNA]</scope>
    <source>
        <strain evidence="3">93TX-2</strain>
    </source>
</reference>
<dbReference type="EMBL" id="PKSM01000173">
    <property type="protein sequence ID" value="POW05287.1"/>
    <property type="molecule type" value="Genomic_DNA"/>
</dbReference>
<keyword evidence="3" id="KW-1185">Reference proteome</keyword>
<dbReference type="SUPFAM" id="SSF48452">
    <property type="entry name" value="TPR-like"/>
    <property type="match status" value="1"/>
</dbReference>
<sequence>MSSRITCSAEPYDHASSDSCVGSSRQPTTLKRKRHDEDTELPPSKSRRSEFMAATQEYQIEMDSTNSLTHELAMACHHYTIGDYLKATHEFKKFLSSRDYSKEGSKIVITHSIFKLTRCYLALSDFEKARITLQELYSTSSEAAIGWGHSLFSELANLHSEIKAKLGMERNTSPGTEIATLERSLESVQLRITSMIRDGEHEAAVQLISKTLESVCIDMQKLGETTKDLLAELHLNLAEGYIYLNQPDMAQSALEQIWDPQKDLSIRWGHRLFNRMATLYHVVTKKDT</sequence>
<organism evidence="2 3">
    <name type="scientific">Puccinia striiformis</name>
    <dbReference type="NCBI Taxonomy" id="27350"/>
    <lineage>
        <taxon>Eukaryota</taxon>
        <taxon>Fungi</taxon>
        <taxon>Dikarya</taxon>
        <taxon>Basidiomycota</taxon>
        <taxon>Pucciniomycotina</taxon>
        <taxon>Pucciniomycetes</taxon>
        <taxon>Pucciniales</taxon>
        <taxon>Pucciniaceae</taxon>
        <taxon>Puccinia</taxon>
    </lineage>
</organism>
<protein>
    <submittedName>
        <fullName evidence="2">Uncharacterized protein</fullName>
    </submittedName>
</protein>
<dbReference type="AlphaFoldDB" id="A0A2S4V723"/>
<dbReference type="VEuPathDB" id="FungiDB:PSTT_03530"/>
<reference evidence="3" key="3">
    <citation type="journal article" date="2018" name="Mol. Plant Microbe Interact.">
        <title>Genome sequence resources for the wheat stripe rust pathogen (Puccinia striiformis f. sp. tritici) and the barley stripe rust pathogen (Puccinia striiformis f. sp. hordei).</title>
        <authorList>
            <person name="Xia C."/>
            <person name="Wang M."/>
            <person name="Yin C."/>
            <person name="Cornejo O.E."/>
            <person name="Hulbert S.H."/>
            <person name="Chen X."/>
        </authorList>
    </citation>
    <scope>NUCLEOTIDE SEQUENCE [LARGE SCALE GENOMIC DNA]</scope>
    <source>
        <strain evidence="3">93TX-2</strain>
    </source>
</reference>
<evidence type="ECO:0000256" key="1">
    <source>
        <dbReference type="SAM" id="MobiDB-lite"/>
    </source>
</evidence>
<evidence type="ECO:0000313" key="2">
    <source>
        <dbReference type="EMBL" id="POW05287.1"/>
    </source>
</evidence>
<dbReference type="VEuPathDB" id="FungiDB:PSHT_10873"/>
<proteinExistence type="predicted"/>
<dbReference type="InterPro" id="IPR011990">
    <property type="entry name" value="TPR-like_helical_dom_sf"/>
</dbReference>
<gene>
    <name evidence="2" type="ORF">PSHT_10873</name>
</gene>
<dbReference type="Proteomes" id="UP000238274">
    <property type="component" value="Unassembled WGS sequence"/>
</dbReference>
<feature type="compositionally biased region" description="Polar residues" evidence="1">
    <location>
        <begin position="17"/>
        <end position="29"/>
    </location>
</feature>
<dbReference type="Gene3D" id="1.25.40.10">
    <property type="entry name" value="Tetratricopeptide repeat domain"/>
    <property type="match status" value="1"/>
</dbReference>
<reference evidence="2 3" key="1">
    <citation type="submission" date="2017-12" db="EMBL/GenBank/DDBJ databases">
        <title>Gene loss provides genomic basis for host adaptation in cereal stripe rust fungi.</title>
        <authorList>
            <person name="Xia C."/>
        </authorList>
    </citation>
    <scope>NUCLEOTIDE SEQUENCE [LARGE SCALE GENOMIC DNA]</scope>
    <source>
        <strain evidence="2 3">93TX-2</strain>
    </source>
</reference>
<evidence type="ECO:0000313" key="3">
    <source>
        <dbReference type="Proteomes" id="UP000238274"/>
    </source>
</evidence>
<accession>A0A2S4V723</accession>
<comment type="caution">
    <text evidence="2">The sequence shown here is derived from an EMBL/GenBank/DDBJ whole genome shotgun (WGS) entry which is preliminary data.</text>
</comment>
<name>A0A2S4V723_9BASI</name>